<dbReference type="GO" id="GO:0016787">
    <property type="term" value="F:hydrolase activity"/>
    <property type="evidence" value="ECO:0007669"/>
    <property type="project" value="UniProtKB-KW"/>
</dbReference>
<name>A0ABW4HWU0_9BACI</name>
<evidence type="ECO:0000313" key="3">
    <source>
        <dbReference type="Proteomes" id="UP001597221"/>
    </source>
</evidence>
<dbReference type="Proteomes" id="UP001597221">
    <property type="component" value="Unassembled WGS sequence"/>
</dbReference>
<dbReference type="Gene3D" id="3.20.20.140">
    <property type="entry name" value="Metal-dependent hydrolases"/>
    <property type="match status" value="1"/>
</dbReference>
<dbReference type="EMBL" id="JBHUDE010000152">
    <property type="protein sequence ID" value="MFD1609275.1"/>
    <property type="molecule type" value="Genomic_DNA"/>
</dbReference>
<dbReference type="Gene3D" id="2.30.40.10">
    <property type="entry name" value="Urease, subunit C, domain 1"/>
    <property type="match status" value="1"/>
</dbReference>
<feature type="domain" description="Amidohydrolase 3" evidence="1">
    <location>
        <begin position="50"/>
        <end position="528"/>
    </location>
</feature>
<organism evidence="2 3">
    <name type="scientific">Oceanobacillus luteolus</name>
    <dbReference type="NCBI Taxonomy" id="1274358"/>
    <lineage>
        <taxon>Bacteria</taxon>
        <taxon>Bacillati</taxon>
        <taxon>Bacillota</taxon>
        <taxon>Bacilli</taxon>
        <taxon>Bacillales</taxon>
        <taxon>Bacillaceae</taxon>
        <taxon>Oceanobacillus</taxon>
    </lineage>
</organism>
<reference evidence="3" key="1">
    <citation type="journal article" date="2019" name="Int. J. Syst. Evol. Microbiol.">
        <title>The Global Catalogue of Microorganisms (GCM) 10K type strain sequencing project: providing services to taxonomists for standard genome sequencing and annotation.</title>
        <authorList>
            <consortium name="The Broad Institute Genomics Platform"/>
            <consortium name="The Broad Institute Genome Sequencing Center for Infectious Disease"/>
            <person name="Wu L."/>
            <person name="Ma J."/>
        </authorList>
    </citation>
    <scope>NUCLEOTIDE SEQUENCE [LARGE SCALE GENOMIC DNA]</scope>
    <source>
        <strain evidence="3">CGMCC 1.12376</strain>
    </source>
</reference>
<dbReference type="InterPro" id="IPR032466">
    <property type="entry name" value="Metal_Hydrolase"/>
</dbReference>
<dbReference type="RefSeq" id="WP_251514663.1">
    <property type="nucleotide sequence ID" value="NZ_JAMBON010000019.1"/>
</dbReference>
<dbReference type="CDD" id="cd01300">
    <property type="entry name" value="YtcJ_like"/>
    <property type="match status" value="1"/>
</dbReference>
<dbReference type="Pfam" id="PF07969">
    <property type="entry name" value="Amidohydro_3"/>
    <property type="match status" value="1"/>
</dbReference>
<dbReference type="PANTHER" id="PTHR22642:SF2">
    <property type="entry name" value="PROTEIN LONG AFTER FAR-RED 3"/>
    <property type="match status" value="1"/>
</dbReference>
<dbReference type="SUPFAM" id="SSF51338">
    <property type="entry name" value="Composite domain of metallo-dependent hydrolases"/>
    <property type="match status" value="1"/>
</dbReference>
<proteinExistence type="predicted"/>
<comment type="caution">
    <text evidence="2">The sequence shown here is derived from an EMBL/GenBank/DDBJ whole genome shotgun (WGS) entry which is preliminary data.</text>
</comment>
<dbReference type="SUPFAM" id="SSF51556">
    <property type="entry name" value="Metallo-dependent hydrolases"/>
    <property type="match status" value="1"/>
</dbReference>
<dbReference type="EC" id="3.5.-.-" evidence="2"/>
<evidence type="ECO:0000313" key="2">
    <source>
        <dbReference type="EMBL" id="MFD1609275.1"/>
    </source>
</evidence>
<protein>
    <submittedName>
        <fullName evidence="2">Amidohydrolase</fullName>
        <ecNumber evidence="2">3.5.-.-</ecNumber>
    </submittedName>
</protein>
<keyword evidence="2" id="KW-0378">Hydrolase</keyword>
<dbReference type="Gene3D" id="3.10.310.70">
    <property type="match status" value="1"/>
</dbReference>
<sequence length="532" mass="59591">MMRKIYVNGVIYTFNKIQPIVSAVVTENGIFIDMGESKQMLNFWKDSDTEVIDLQGKTVTPGLTDSHLHLAGIAESFVTLDLTGTNTKQEMLEKIEEKAKSLPPEEWIIGGNWDENLFTEGKIPSISELDHVAPDNPLLLTRICRHAAVTNSKALEIANYHPDMAVPKGGTIVLDETTKQPTGLLLESAKELIAQHIPKRSFADWKNALRKSIQFTIKQGITSAHTNDPFALGGLEQTYQIYDQLLNKEQLGLRTNLLINHEFLDDLRANKMYAGYGNDTLQIGAIKIFADGAFGRRTALLSEAYTDDPDNYGTAMYSEDELINIIRKARELHFPVAVHTIGDQAVENVLNALDKFPTVSYRDRIIHVQVLRKELIDRLRHPSRIVDIQPRFLASDFPWVQERLGTERIQTSYAWKSLLQAGVICAGGSDAPIEPVNPLLGIHAAVTRKTPGDTHGGYNIEEKLSVTEAFQLFTEYGAYPTNEETKKGTIARGKFADMTVFSHHPFEMENPDDLLKTEVDMTVIGGEIKYRK</sequence>
<dbReference type="InterPro" id="IPR011059">
    <property type="entry name" value="Metal-dep_hydrolase_composite"/>
</dbReference>
<dbReference type="InterPro" id="IPR013108">
    <property type="entry name" value="Amidohydro_3"/>
</dbReference>
<evidence type="ECO:0000259" key="1">
    <source>
        <dbReference type="Pfam" id="PF07969"/>
    </source>
</evidence>
<gene>
    <name evidence="2" type="ORF">ACFSBH_16785</name>
</gene>
<accession>A0ABW4HWU0</accession>
<dbReference type="InterPro" id="IPR033932">
    <property type="entry name" value="YtcJ-like"/>
</dbReference>
<dbReference type="PANTHER" id="PTHR22642">
    <property type="entry name" value="IMIDAZOLONEPROPIONASE"/>
    <property type="match status" value="1"/>
</dbReference>
<keyword evidence="3" id="KW-1185">Reference proteome</keyword>